<dbReference type="PRINTS" id="PR01576">
    <property type="entry name" value="PDEFORMYLASE"/>
</dbReference>
<evidence type="ECO:0000256" key="11">
    <source>
        <dbReference type="ARBA" id="ARBA00023004"/>
    </source>
</evidence>
<comment type="similarity">
    <text evidence="3 12">Belongs to the polypeptide deformylase family.</text>
</comment>
<keyword evidence="7 12" id="KW-0479">Metal-binding</keyword>
<evidence type="ECO:0000256" key="2">
    <source>
        <dbReference type="ARBA" id="ARBA00004229"/>
    </source>
</evidence>
<reference evidence="13" key="1">
    <citation type="submission" date="2015-06" db="UniProtKB">
        <authorList>
            <consortium name="EnsemblPlants"/>
        </authorList>
    </citation>
    <scope>IDENTIFICATION</scope>
</reference>
<keyword evidence="11" id="KW-0408">Iron</keyword>
<dbReference type="GO" id="GO:0042586">
    <property type="term" value="F:peptide deformylase activity"/>
    <property type="evidence" value="ECO:0007669"/>
    <property type="project" value="UniProtKB-EC"/>
</dbReference>
<dbReference type="HAMAP" id="MF_00163">
    <property type="entry name" value="Pep_deformylase"/>
    <property type="match status" value="1"/>
</dbReference>
<keyword evidence="6 12" id="KW-0934">Plastid</keyword>
<evidence type="ECO:0000256" key="7">
    <source>
        <dbReference type="ARBA" id="ARBA00022723"/>
    </source>
</evidence>
<keyword evidence="5 12" id="KW-0150">Chloroplast</keyword>
<keyword evidence="10 12" id="KW-0809">Transit peptide</keyword>
<dbReference type="Pfam" id="PF01327">
    <property type="entry name" value="Pep_deformylase"/>
    <property type="match status" value="1"/>
</dbReference>
<organism evidence="13">
    <name type="scientific">Aegilops tauschii</name>
    <name type="common">Tausch's goatgrass</name>
    <name type="synonym">Aegilops squarrosa</name>
    <dbReference type="NCBI Taxonomy" id="37682"/>
    <lineage>
        <taxon>Eukaryota</taxon>
        <taxon>Viridiplantae</taxon>
        <taxon>Streptophyta</taxon>
        <taxon>Embryophyta</taxon>
        <taxon>Tracheophyta</taxon>
        <taxon>Spermatophyta</taxon>
        <taxon>Magnoliopsida</taxon>
        <taxon>Liliopsida</taxon>
        <taxon>Poales</taxon>
        <taxon>Poaceae</taxon>
        <taxon>BOP clade</taxon>
        <taxon>Pooideae</taxon>
        <taxon>Triticodae</taxon>
        <taxon>Triticeae</taxon>
        <taxon>Triticinae</taxon>
        <taxon>Aegilops</taxon>
    </lineage>
</organism>
<dbReference type="FunFam" id="3.90.45.10:FF:000006">
    <property type="entry name" value="Peptide deformylase"/>
    <property type="match status" value="1"/>
</dbReference>
<sequence length="359" mass="39974">MATACFHLRLCPRFRAFASFSSRPLLATHPRTLPLPRTAPATPLAARTRRGFGSSTAAAPLTRMTTSPQVSSRFQELFYTRIVASISNSLTKLLLLHGVAASAPPAARTRRGFGPSTPAAPLNEDDDFATAADLRFERPLKVVQYPDPVLRARNKRINTFDDNLRSLADEMFDVMYKTDGIGLSAPQVGVNVQLMVFNPAGVKGEGEEIVLVNPVVYKFSKRLSVYEEGCLSFPGIYANVLFFGKRPDTVKIDAQDASGAKIKVKLSELSARVFQHEFDHLQGILFFDRMTMDVVESIYEQLKVLQTFQGHHQAELQIQVFVELFVGAYTAVILVLAVLLCLVMYNINEIIHRNFTIYE</sequence>
<evidence type="ECO:0000313" key="13">
    <source>
        <dbReference type="EnsemblPlants" id="EMT20817"/>
    </source>
</evidence>
<dbReference type="InterPro" id="IPR036821">
    <property type="entry name" value="Peptide_deformylase_sf"/>
</dbReference>
<comment type="subcellular location">
    <subcellularLocation>
        <location evidence="2 12">Plastid</location>
        <location evidence="2 12">Chloroplast</location>
    </subcellularLocation>
</comment>
<proteinExistence type="inferred from homology"/>
<dbReference type="AlphaFoldDB" id="M8C188"/>
<dbReference type="EC" id="3.5.1.88" evidence="4 12"/>
<dbReference type="PANTHER" id="PTHR10458:SF22">
    <property type="entry name" value="PEPTIDE DEFORMYLASE"/>
    <property type="match status" value="1"/>
</dbReference>
<dbReference type="NCBIfam" id="NF001159">
    <property type="entry name" value="PRK00150.1-3"/>
    <property type="match status" value="1"/>
</dbReference>
<evidence type="ECO:0000256" key="3">
    <source>
        <dbReference type="ARBA" id="ARBA00010759"/>
    </source>
</evidence>
<comment type="cofactor">
    <cofactor evidence="1">
        <name>Fe(2+)</name>
        <dbReference type="ChEBI" id="CHEBI:29033"/>
    </cofactor>
</comment>
<comment type="catalytic activity">
    <reaction evidence="12">
        <text>N-terminal N-formyl-L-methionyl-[peptide] + H2O = N-terminal L-methionyl-[peptide] + formate</text>
        <dbReference type="Rhea" id="RHEA:24420"/>
        <dbReference type="Rhea" id="RHEA-COMP:10639"/>
        <dbReference type="Rhea" id="RHEA-COMP:10640"/>
        <dbReference type="ChEBI" id="CHEBI:15377"/>
        <dbReference type="ChEBI" id="CHEBI:15740"/>
        <dbReference type="ChEBI" id="CHEBI:49298"/>
        <dbReference type="ChEBI" id="CHEBI:64731"/>
        <dbReference type="EC" id="3.5.1.88"/>
    </reaction>
</comment>
<evidence type="ECO:0000256" key="1">
    <source>
        <dbReference type="ARBA" id="ARBA00001954"/>
    </source>
</evidence>
<dbReference type="SUPFAM" id="SSF56420">
    <property type="entry name" value="Peptide deformylase"/>
    <property type="match status" value="1"/>
</dbReference>
<keyword evidence="8 12" id="KW-0378">Hydrolase</keyword>
<dbReference type="GO" id="GO:0046872">
    <property type="term" value="F:metal ion binding"/>
    <property type="evidence" value="ECO:0007669"/>
    <property type="project" value="UniProtKB-KW"/>
</dbReference>
<evidence type="ECO:0000256" key="8">
    <source>
        <dbReference type="ARBA" id="ARBA00022801"/>
    </source>
</evidence>
<dbReference type="GO" id="GO:0006412">
    <property type="term" value="P:translation"/>
    <property type="evidence" value="ECO:0007669"/>
    <property type="project" value="UniProtKB-KW"/>
</dbReference>
<evidence type="ECO:0000256" key="6">
    <source>
        <dbReference type="ARBA" id="ARBA00022640"/>
    </source>
</evidence>
<dbReference type="PANTHER" id="PTHR10458">
    <property type="entry name" value="PEPTIDE DEFORMYLASE"/>
    <property type="match status" value="1"/>
</dbReference>
<keyword evidence="9 12" id="KW-0648">Protein biosynthesis</keyword>
<dbReference type="InterPro" id="IPR023635">
    <property type="entry name" value="Peptide_deformylase"/>
</dbReference>
<evidence type="ECO:0000256" key="12">
    <source>
        <dbReference type="RuleBase" id="RU362111"/>
    </source>
</evidence>
<dbReference type="GO" id="GO:0009507">
    <property type="term" value="C:chloroplast"/>
    <property type="evidence" value="ECO:0007669"/>
    <property type="project" value="UniProtKB-SubCell"/>
</dbReference>
<protein>
    <recommendedName>
        <fullName evidence="4 12">Peptide deformylase</fullName>
        <ecNumber evidence="4 12">3.5.1.88</ecNumber>
    </recommendedName>
</protein>
<dbReference type="Gene3D" id="3.90.45.10">
    <property type="entry name" value="Peptide deformylase"/>
    <property type="match status" value="1"/>
</dbReference>
<name>M8C188_AEGTA</name>
<evidence type="ECO:0000256" key="5">
    <source>
        <dbReference type="ARBA" id="ARBA00022528"/>
    </source>
</evidence>
<evidence type="ECO:0000256" key="9">
    <source>
        <dbReference type="ARBA" id="ARBA00022917"/>
    </source>
</evidence>
<dbReference type="NCBIfam" id="TIGR00079">
    <property type="entry name" value="pept_deformyl"/>
    <property type="match status" value="1"/>
</dbReference>
<dbReference type="EnsemblPlants" id="EMT20817">
    <property type="protein sequence ID" value="EMT20817"/>
    <property type="gene ID" value="F775_52092"/>
</dbReference>
<comment type="function">
    <text evidence="12">Removes the formyl group from the N-terminal Met of newly synthesized proteins.</text>
</comment>
<evidence type="ECO:0000256" key="10">
    <source>
        <dbReference type="ARBA" id="ARBA00022946"/>
    </source>
</evidence>
<dbReference type="CDD" id="cd00487">
    <property type="entry name" value="Pep_deformylase"/>
    <property type="match status" value="1"/>
</dbReference>
<evidence type="ECO:0000256" key="4">
    <source>
        <dbReference type="ARBA" id="ARBA00012175"/>
    </source>
</evidence>
<accession>M8C188</accession>